<accession>R7QND9</accession>
<protein>
    <submittedName>
        <fullName evidence="2">Uncharacterized protein</fullName>
    </submittedName>
</protein>
<gene>
    <name evidence="2" type="ORF">CHC_T00006597001</name>
</gene>
<feature type="compositionally biased region" description="Polar residues" evidence="1">
    <location>
        <begin position="226"/>
        <end position="240"/>
    </location>
</feature>
<proteinExistence type="predicted"/>
<feature type="region of interest" description="Disordered" evidence="1">
    <location>
        <begin position="211"/>
        <end position="309"/>
    </location>
</feature>
<dbReference type="OrthoDB" id="10681348at2759"/>
<dbReference type="EMBL" id="HG002022">
    <property type="protein sequence ID" value="CDF39308.1"/>
    <property type="molecule type" value="Genomic_DNA"/>
</dbReference>
<feature type="compositionally biased region" description="Basic and acidic residues" evidence="1">
    <location>
        <begin position="18"/>
        <end position="28"/>
    </location>
</feature>
<dbReference type="GeneID" id="17326938"/>
<dbReference type="RefSeq" id="XP_005719219.1">
    <property type="nucleotide sequence ID" value="XM_005719162.1"/>
</dbReference>
<evidence type="ECO:0000313" key="2">
    <source>
        <dbReference type="EMBL" id="CDF39308.1"/>
    </source>
</evidence>
<sequence length="568" mass="61381">MSNAGKVHQEFFFSPSPHMEHPRKERTSSRGGNPNISVPPTLSEIAHRSTGNRTIMKEETQAGIEQPTQGSPRPSSSSGRGNGTHPGAFNRRPSNLALGIPTHHASKRGNSLTNKANKEAKGNSSYLRDHCLPQPSNEAIGPYAQQTLSGKYRTRSLNITPLDIESAGDTVEVYLNKGHRRSAPRTLGTQCVESRDTHPITKKNEKIISVEKLTKESSNEMSSSSGRTTNSRADVSSVRQRGSIRLKNDSTLSAGTVPCIDDDIPPPRMPRTSTPEAPLSRRATSERADPFRTRSGAGSRAVSQPRHLGRNRALRSEGFSILPNIFCRGRLMSWPVGVAPQVVYSAETSHDLDDGHGAAGLSATLLCKMGAKHRAWDIVGVGQGFCVRVVGWHGGDLGNNAGNGGGRAVVYSVRHKGEGRRSEGFSVHGGPAQVHDERNCSDFKGYHYISERLGTAAGCQSSAVEQIGLTVGVWVGGSVDEGKQVDLQGEVRWRVLGQGDCDATGRNGASLLRYGYYFFLDAPCATRLFTNTDTPEHVRLMARREVDGAVDMDASKLLTYVVVRVTAD</sequence>
<name>R7QND9_CHOCR</name>
<evidence type="ECO:0000313" key="3">
    <source>
        <dbReference type="Proteomes" id="UP000012073"/>
    </source>
</evidence>
<feature type="compositionally biased region" description="Polar residues" evidence="1">
    <location>
        <begin position="29"/>
        <end position="40"/>
    </location>
</feature>
<feature type="compositionally biased region" description="Basic and acidic residues" evidence="1">
    <location>
        <begin position="283"/>
        <end position="292"/>
    </location>
</feature>
<dbReference type="KEGG" id="ccp:CHC_T00006597001"/>
<dbReference type="AlphaFoldDB" id="R7QND9"/>
<organism evidence="2 3">
    <name type="scientific">Chondrus crispus</name>
    <name type="common">Carrageen Irish moss</name>
    <name type="synonym">Polymorpha crispa</name>
    <dbReference type="NCBI Taxonomy" id="2769"/>
    <lineage>
        <taxon>Eukaryota</taxon>
        <taxon>Rhodophyta</taxon>
        <taxon>Florideophyceae</taxon>
        <taxon>Rhodymeniophycidae</taxon>
        <taxon>Gigartinales</taxon>
        <taxon>Gigartinaceae</taxon>
        <taxon>Chondrus</taxon>
    </lineage>
</organism>
<reference evidence="3" key="1">
    <citation type="journal article" date="2013" name="Proc. Natl. Acad. Sci. U.S.A.">
        <title>Genome structure and metabolic features in the red seaweed Chondrus crispus shed light on evolution of the Archaeplastida.</title>
        <authorList>
            <person name="Collen J."/>
            <person name="Porcel B."/>
            <person name="Carre W."/>
            <person name="Ball S.G."/>
            <person name="Chaparro C."/>
            <person name="Tonon T."/>
            <person name="Barbeyron T."/>
            <person name="Michel G."/>
            <person name="Noel B."/>
            <person name="Valentin K."/>
            <person name="Elias M."/>
            <person name="Artiguenave F."/>
            <person name="Arun A."/>
            <person name="Aury J.M."/>
            <person name="Barbosa-Neto J.F."/>
            <person name="Bothwell J.H."/>
            <person name="Bouget F.Y."/>
            <person name="Brillet L."/>
            <person name="Cabello-Hurtado F."/>
            <person name="Capella-Gutierrez S."/>
            <person name="Charrier B."/>
            <person name="Cladiere L."/>
            <person name="Cock J.M."/>
            <person name="Coelho S.M."/>
            <person name="Colleoni C."/>
            <person name="Czjzek M."/>
            <person name="Da Silva C."/>
            <person name="Delage L."/>
            <person name="Denoeud F."/>
            <person name="Deschamps P."/>
            <person name="Dittami S.M."/>
            <person name="Gabaldon T."/>
            <person name="Gachon C.M."/>
            <person name="Groisillier A."/>
            <person name="Herve C."/>
            <person name="Jabbari K."/>
            <person name="Katinka M."/>
            <person name="Kloareg B."/>
            <person name="Kowalczyk N."/>
            <person name="Labadie K."/>
            <person name="Leblanc C."/>
            <person name="Lopez P.J."/>
            <person name="McLachlan D.H."/>
            <person name="Meslet-Cladiere L."/>
            <person name="Moustafa A."/>
            <person name="Nehr Z."/>
            <person name="Nyvall Collen P."/>
            <person name="Panaud O."/>
            <person name="Partensky F."/>
            <person name="Poulain J."/>
            <person name="Rensing S.A."/>
            <person name="Rousvoal S."/>
            <person name="Samson G."/>
            <person name="Symeonidi A."/>
            <person name="Weissenbach J."/>
            <person name="Zambounis A."/>
            <person name="Wincker P."/>
            <person name="Boyen C."/>
        </authorList>
    </citation>
    <scope>NUCLEOTIDE SEQUENCE [LARGE SCALE GENOMIC DNA]</scope>
    <source>
        <strain evidence="3">cv. Stackhouse</strain>
    </source>
</reference>
<feature type="compositionally biased region" description="Low complexity" evidence="1">
    <location>
        <begin position="70"/>
        <end position="79"/>
    </location>
</feature>
<feature type="compositionally biased region" description="Basic and acidic residues" evidence="1">
    <location>
        <begin position="116"/>
        <end position="131"/>
    </location>
</feature>
<feature type="region of interest" description="Disordered" evidence="1">
    <location>
        <begin position="1"/>
        <end position="141"/>
    </location>
</feature>
<evidence type="ECO:0000256" key="1">
    <source>
        <dbReference type="SAM" id="MobiDB-lite"/>
    </source>
</evidence>
<keyword evidence="3" id="KW-1185">Reference proteome</keyword>
<dbReference type="Proteomes" id="UP000012073">
    <property type="component" value="Unassembled WGS sequence"/>
</dbReference>
<dbReference type="Gramene" id="CDF39308">
    <property type="protein sequence ID" value="CDF39308"/>
    <property type="gene ID" value="CHC_T00006597001"/>
</dbReference>